<keyword evidence="4" id="KW-0418">Kinase</keyword>
<keyword evidence="9" id="KW-1185">Reference proteome</keyword>
<evidence type="ECO:0000313" key="8">
    <source>
        <dbReference type="EMBL" id="MBU5490211.1"/>
    </source>
</evidence>
<evidence type="ECO:0000256" key="4">
    <source>
        <dbReference type="ARBA" id="ARBA00022777"/>
    </source>
</evidence>
<organism evidence="8 9">
    <name type="scientific">Butyricicoccus intestinisimiae</name>
    <dbReference type="NCBI Taxonomy" id="2841509"/>
    <lineage>
        <taxon>Bacteria</taxon>
        <taxon>Bacillati</taxon>
        <taxon>Bacillota</taxon>
        <taxon>Clostridia</taxon>
        <taxon>Eubacteriales</taxon>
        <taxon>Butyricicoccaceae</taxon>
        <taxon>Butyricicoccus</taxon>
    </lineage>
</organism>
<dbReference type="PANTHER" id="PTHR46566:SF1">
    <property type="entry name" value="1-PHOSPHOFRUCTOKINASE"/>
    <property type="match status" value="1"/>
</dbReference>
<reference evidence="8 9" key="1">
    <citation type="submission" date="2021-06" db="EMBL/GenBank/DDBJ databases">
        <authorList>
            <person name="Sun Q."/>
            <person name="Li D."/>
        </authorList>
    </citation>
    <scope>NUCLEOTIDE SEQUENCE [LARGE SCALE GENOMIC DNA]</scope>
    <source>
        <strain evidence="8 9">MSJd-7</strain>
    </source>
</reference>
<dbReference type="CDD" id="cd01164">
    <property type="entry name" value="FruK_PfkB_like"/>
    <property type="match status" value="1"/>
</dbReference>
<dbReference type="Proteomes" id="UP000783588">
    <property type="component" value="Unassembled WGS sequence"/>
</dbReference>
<evidence type="ECO:0000256" key="1">
    <source>
        <dbReference type="ARBA" id="ARBA00005380"/>
    </source>
</evidence>
<evidence type="ECO:0000313" key="9">
    <source>
        <dbReference type="Proteomes" id="UP000783588"/>
    </source>
</evidence>
<dbReference type="InterPro" id="IPR011611">
    <property type="entry name" value="PfkB_dom"/>
</dbReference>
<keyword evidence="2 6" id="KW-0808">Transferase</keyword>
<dbReference type="PANTHER" id="PTHR46566">
    <property type="entry name" value="1-PHOSPHOFRUCTOKINASE-RELATED"/>
    <property type="match status" value="1"/>
</dbReference>
<protein>
    <recommendedName>
        <fullName evidence="6">Tagatose-6-phosphate kinase</fullName>
        <ecNumber evidence="6">2.7.1.144</ecNumber>
    </recommendedName>
</protein>
<dbReference type="InterPro" id="IPR017583">
    <property type="entry name" value="Tagatose/fructose_Pkinase"/>
</dbReference>
<evidence type="ECO:0000256" key="5">
    <source>
        <dbReference type="ARBA" id="ARBA00022840"/>
    </source>
</evidence>
<evidence type="ECO:0000259" key="7">
    <source>
        <dbReference type="Pfam" id="PF00294"/>
    </source>
</evidence>
<name>A0ABS6ESU8_9FIRM</name>
<comment type="similarity">
    <text evidence="6">Belongs to the carbohydrate kinase PfkB family. LacC subfamily.</text>
</comment>
<feature type="domain" description="Carbohydrate kinase PfkB" evidence="7">
    <location>
        <begin position="8"/>
        <end position="288"/>
    </location>
</feature>
<keyword evidence="3 6" id="KW-0547">Nucleotide-binding</keyword>
<dbReference type="NCBIfam" id="TIGR03168">
    <property type="entry name" value="1-PFK"/>
    <property type="match status" value="1"/>
</dbReference>
<comment type="caution">
    <text evidence="8">The sequence shown here is derived from an EMBL/GenBank/DDBJ whole genome shotgun (WGS) entry which is preliminary data.</text>
</comment>
<comment type="catalytic activity">
    <reaction evidence="6">
        <text>D-tagatofuranose 6-phosphate + ATP = D-tagatofuranose 1,6-bisphosphate + ADP + H(+)</text>
        <dbReference type="Rhea" id="RHEA:12420"/>
        <dbReference type="ChEBI" id="CHEBI:15378"/>
        <dbReference type="ChEBI" id="CHEBI:30616"/>
        <dbReference type="ChEBI" id="CHEBI:58694"/>
        <dbReference type="ChEBI" id="CHEBI:58695"/>
        <dbReference type="ChEBI" id="CHEBI:456216"/>
        <dbReference type="EC" id="2.7.1.144"/>
    </reaction>
</comment>
<comment type="similarity">
    <text evidence="1">Belongs to the carbohydrate kinase pfkB family.</text>
</comment>
<evidence type="ECO:0000256" key="3">
    <source>
        <dbReference type="ARBA" id="ARBA00022741"/>
    </source>
</evidence>
<comment type="pathway">
    <text evidence="6">Carbohydrate metabolism; D-tagatose 6-phosphate degradation; D-glyceraldehyde 3-phosphate and glycerone phosphate from D-tagatose 6-phosphate: step 1/2.</text>
</comment>
<accession>A0ABS6ESU8</accession>
<dbReference type="RefSeq" id="WP_216469849.1">
    <property type="nucleotide sequence ID" value="NZ_JAHLQI010000002.1"/>
</dbReference>
<dbReference type="PIRSF" id="PIRSF000535">
    <property type="entry name" value="1PFK/6PFK/LacC"/>
    <property type="match status" value="1"/>
</dbReference>
<keyword evidence="5 6" id="KW-0067">ATP-binding</keyword>
<evidence type="ECO:0000256" key="2">
    <source>
        <dbReference type="ARBA" id="ARBA00022679"/>
    </source>
</evidence>
<proteinExistence type="inferred from homology"/>
<gene>
    <name evidence="8" type="ORF">KQI75_06185</name>
</gene>
<dbReference type="EMBL" id="JAHLQI010000002">
    <property type="protein sequence ID" value="MBU5490211.1"/>
    <property type="molecule type" value="Genomic_DNA"/>
</dbReference>
<keyword evidence="6" id="KW-0423">Lactose metabolism</keyword>
<dbReference type="EC" id="2.7.1.144" evidence="6"/>
<evidence type="ECO:0000256" key="6">
    <source>
        <dbReference type="PIRNR" id="PIRNR000535"/>
    </source>
</evidence>
<sequence length="317" mass="34667">MIYTVTLNPCLDYLVAVPDFKSGRVNRAGYERLMPGGKGINVAYALHILKEPSLALGFVAGFTGSEIERIMSKDGIPHDFLPLKTGFSRIDVQMVDAIESSINGIGPLATQEDIDALCEKLQNLQDGDTIVLSGSVPRGAKDNVYGEILRSVSHKDLYVVVDAKRPLLLHTLKYRPFLIKPNMQEMTDIFFQDMSSVSTDDIVRYMKTLQSMGARNILVSMGSAGALLLTEDGKIYHHSAMKGKVCNTVGCGDSMLAGFLSGFHKNHDMIEAFHLSLAAASANAFHDGRGTYEQIMRLNSILQNESADVFTVAEQDA</sequence>
<dbReference type="Pfam" id="PF00294">
    <property type="entry name" value="PfkB"/>
    <property type="match status" value="1"/>
</dbReference>